<comment type="caution">
    <text evidence="1">The sequence shown here is derived from an EMBL/GenBank/DDBJ whole genome shotgun (WGS) entry which is preliminary data.</text>
</comment>
<sequence>PLHAGEREKSRKSTTGYRSFKKLKIEEEILDNRLLIVDNVEAKTDEADPHFSNQRFFHDNLYTVMKTIVSAIDLFHETCVDLWGETLQRVTGEIEVLLGYCRRWKRP</sequence>
<dbReference type="Proteomes" id="UP001497497">
    <property type="component" value="Unassembled WGS sequence"/>
</dbReference>
<name>A0AAV2I7M5_LYMST</name>
<feature type="non-terminal residue" evidence="1">
    <location>
        <position position="1"/>
    </location>
</feature>
<accession>A0AAV2I7M5</accession>
<proteinExistence type="predicted"/>
<keyword evidence="2" id="KW-1185">Reference proteome</keyword>
<gene>
    <name evidence="1" type="ORF">GSLYS_00015818001</name>
</gene>
<organism evidence="1 2">
    <name type="scientific">Lymnaea stagnalis</name>
    <name type="common">Great pond snail</name>
    <name type="synonym">Helix stagnalis</name>
    <dbReference type="NCBI Taxonomy" id="6523"/>
    <lineage>
        <taxon>Eukaryota</taxon>
        <taxon>Metazoa</taxon>
        <taxon>Spiralia</taxon>
        <taxon>Lophotrochozoa</taxon>
        <taxon>Mollusca</taxon>
        <taxon>Gastropoda</taxon>
        <taxon>Heterobranchia</taxon>
        <taxon>Euthyneura</taxon>
        <taxon>Panpulmonata</taxon>
        <taxon>Hygrophila</taxon>
        <taxon>Lymnaeoidea</taxon>
        <taxon>Lymnaeidae</taxon>
        <taxon>Lymnaea</taxon>
    </lineage>
</organism>
<dbReference type="AlphaFoldDB" id="A0AAV2I7M5"/>
<feature type="non-terminal residue" evidence="1">
    <location>
        <position position="107"/>
    </location>
</feature>
<dbReference type="EMBL" id="CAXITT010000476">
    <property type="protein sequence ID" value="CAL1542220.1"/>
    <property type="molecule type" value="Genomic_DNA"/>
</dbReference>
<protein>
    <submittedName>
        <fullName evidence="1">Uncharacterized protein</fullName>
    </submittedName>
</protein>
<reference evidence="1 2" key="1">
    <citation type="submission" date="2024-04" db="EMBL/GenBank/DDBJ databases">
        <authorList>
            <consortium name="Genoscope - CEA"/>
            <person name="William W."/>
        </authorList>
    </citation>
    <scope>NUCLEOTIDE SEQUENCE [LARGE SCALE GENOMIC DNA]</scope>
</reference>
<evidence type="ECO:0000313" key="2">
    <source>
        <dbReference type="Proteomes" id="UP001497497"/>
    </source>
</evidence>
<evidence type="ECO:0000313" key="1">
    <source>
        <dbReference type="EMBL" id="CAL1542220.1"/>
    </source>
</evidence>